<feature type="transmembrane region" description="Helical" evidence="1">
    <location>
        <begin position="86"/>
        <end position="110"/>
    </location>
</feature>
<evidence type="ECO:0000256" key="1">
    <source>
        <dbReference type="SAM" id="Phobius"/>
    </source>
</evidence>
<organism evidence="2 3">
    <name type="scientific">Roseburia faecis</name>
    <dbReference type="NCBI Taxonomy" id="301302"/>
    <lineage>
        <taxon>Bacteria</taxon>
        <taxon>Bacillati</taxon>
        <taxon>Bacillota</taxon>
        <taxon>Clostridia</taxon>
        <taxon>Lachnospirales</taxon>
        <taxon>Lachnospiraceae</taxon>
        <taxon>Roseburia</taxon>
    </lineage>
</organism>
<evidence type="ECO:0000313" key="2">
    <source>
        <dbReference type="EMBL" id="CRL41106.1"/>
    </source>
</evidence>
<keyword evidence="1" id="KW-0472">Membrane</keyword>
<sequence>MKHYFQAEQLKYRHTSVAAITFGMPVFTALLAFWLTSSYFSVDVYNWWYIGLYPAFLGILCSIIGKKDKQKKNYTIWSLPCGMEQIWDAKILVGIKMSAVAVAGLTLFSMMGQMLLESVGNLKMRQAIPIPAQILAGIVLWLTTLWEIPFCLLLAQKISTFLMLVIHVGIYSILSTSVSLKPWFALFPGAITSRLMCVVIKVMPNGLPFEPGQVTYSPELGRVSGLLIGIPAALLWFLVFWLAGRTWFRKQVAE</sequence>
<dbReference type="EMBL" id="CVRR01000037">
    <property type="protein sequence ID" value="CRL41106.1"/>
    <property type="molecule type" value="Genomic_DNA"/>
</dbReference>
<dbReference type="STRING" id="301302.ERS852420_01621"/>
<dbReference type="RefSeq" id="WP_022045480.1">
    <property type="nucleotide sequence ID" value="NZ_CP173697.1"/>
</dbReference>
<keyword evidence="1" id="KW-1133">Transmembrane helix</keyword>
<keyword evidence="1" id="KW-0812">Transmembrane</keyword>
<protein>
    <recommendedName>
        <fullName evidence="4">Lantibiotic immunity ABC transporter MutE/EpiE family permease subunit</fullName>
    </recommendedName>
</protein>
<feature type="transmembrane region" description="Helical" evidence="1">
    <location>
        <begin position="47"/>
        <end position="65"/>
    </location>
</feature>
<dbReference type="AlphaFoldDB" id="A0A0M6WU64"/>
<reference evidence="3" key="1">
    <citation type="submission" date="2015-05" db="EMBL/GenBank/DDBJ databases">
        <authorList>
            <consortium name="Pathogen Informatics"/>
        </authorList>
    </citation>
    <scope>NUCLEOTIDE SEQUENCE [LARGE SCALE GENOMIC DNA]</scope>
    <source>
        <strain evidence="3">M72</strain>
    </source>
</reference>
<gene>
    <name evidence="2" type="ORF">M72_11711</name>
</gene>
<dbReference type="Proteomes" id="UP000049979">
    <property type="component" value="Unassembled WGS sequence"/>
</dbReference>
<evidence type="ECO:0008006" key="4">
    <source>
        <dbReference type="Google" id="ProtNLM"/>
    </source>
</evidence>
<feature type="transmembrane region" description="Helical" evidence="1">
    <location>
        <begin position="12"/>
        <end position="35"/>
    </location>
</feature>
<dbReference type="NCBIfam" id="TIGR03732">
    <property type="entry name" value="lanti_perm_MutE"/>
    <property type="match status" value="1"/>
</dbReference>
<dbReference type="InterPro" id="IPR021205">
    <property type="entry name" value="Lanti_perm_SpaE/MutE/EpiE-like"/>
</dbReference>
<keyword evidence="3" id="KW-1185">Reference proteome</keyword>
<accession>A0A0M6WU64</accession>
<feature type="transmembrane region" description="Helical" evidence="1">
    <location>
        <begin position="223"/>
        <end position="243"/>
    </location>
</feature>
<dbReference type="OrthoDB" id="9776525at2"/>
<feature type="transmembrane region" description="Helical" evidence="1">
    <location>
        <begin position="161"/>
        <end position="180"/>
    </location>
</feature>
<dbReference type="CDD" id="cd21807">
    <property type="entry name" value="ABC-2_lan_permease_MutE_EpiE-like"/>
    <property type="match status" value="1"/>
</dbReference>
<name>A0A0M6WU64_9FIRM</name>
<evidence type="ECO:0000313" key="3">
    <source>
        <dbReference type="Proteomes" id="UP000049979"/>
    </source>
</evidence>
<feature type="transmembrane region" description="Helical" evidence="1">
    <location>
        <begin position="130"/>
        <end position="154"/>
    </location>
</feature>
<proteinExistence type="predicted"/>